<protein>
    <submittedName>
        <fullName evidence="15">SUN domain-containing 1-like isoform X1</fullName>
    </submittedName>
</protein>
<dbReference type="CDD" id="cd08373">
    <property type="entry name" value="C2A_Ferlin"/>
    <property type="match status" value="1"/>
</dbReference>
<dbReference type="InterPro" id="IPR037726">
    <property type="entry name" value="C2A_Ferlin"/>
</dbReference>
<dbReference type="GO" id="GO:0046872">
    <property type="term" value="F:metal ion binding"/>
    <property type="evidence" value="ECO:0007669"/>
    <property type="project" value="UniProtKB-KW"/>
</dbReference>
<reference evidence="15 16" key="1">
    <citation type="submission" date="2018-03" db="EMBL/GenBank/DDBJ databases">
        <title>Draft genome sequence of Rohu Carp (Labeo rohita).</title>
        <authorList>
            <person name="Das P."/>
            <person name="Kushwaha B."/>
            <person name="Joshi C.G."/>
            <person name="Kumar D."/>
            <person name="Nagpure N.S."/>
            <person name="Sahoo L."/>
            <person name="Das S.P."/>
            <person name="Bit A."/>
            <person name="Patnaik S."/>
            <person name="Meher P.K."/>
            <person name="Jayasankar P."/>
            <person name="Koringa P.G."/>
            <person name="Patel N.V."/>
            <person name="Hinsu A.T."/>
            <person name="Kumar R."/>
            <person name="Pandey M."/>
            <person name="Agarwal S."/>
            <person name="Srivastava S."/>
            <person name="Singh M."/>
            <person name="Iquebal M.A."/>
            <person name="Jaiswal S."/>
            <person name="Angadi U.B."/>
            <person name="Kumar N."/>
            <person name="Raza M."/>
            <person name="Shah T.M."/>
            <person name="Rai A."/>
            <person name="Jena J.K."/>
        </authorList>
    </citation>
    <scope>NUCLEOTIDE SEQUENCE [LARGE SCALE GENOMIC DNA]</scope>
    <source>
        <strain evidence="15">DASCIFA01</strain>
        <tissue evidence="15">Testis</tissue>
    </source>
</reference>
<keyword evidence="10" id="KW-0472">Membrane</keyword>
<dbReference type="PANTHER" id="PTHR12546:SF55">
    <property type="entry name" value="MYOFERLIN"/>
    <property type="match status" value="1"/>
</dbReference>
<dbReference type="GO" id="GO:0007009">
    <property type="term" value="P:plasma membrane organization"/>
    <property type="evidence" value="ECO:0007669"/>
    <property type="project" value="TreeGrafter"/>
</dbReference>
<comment type="subcellular location">
    <subcellularLocation>
        <location evidence="1">Cell membrane</location>
    </subcellularLocation>
    <subcellularLocation>
        <location evidence="11">Nucleus inner membrane</location>
        <topology evidence="11">Single-pass type II membrane protein</topology>
    </subcellularLocation>
</comment>
<dbReference type="GO" id="GO:0005637">
    <property type="term" value="C:nuclear inner membrane"/>
    <property type="evidence" value="ECO:0007669"/>
    <property type="project" value="UniProtKB-SubCell"/>
</dbReference>
<name>A0A498N3A5_LABRO</name>
<evidence type="ECO:0000256" key="11">
    <source>
        <dbReference type="ARBA" id="ARBA00037816"/>
    </source>
</evidence>
<feature type="domain" description="SUN" evidence="14">
    <location>
        <begin position="2321"/>
        <end position="2482"/>
    </location>
</feature>
<evidence type="ECO:0007829" key="17">
    <source>
        <dbReference type="PeptideAtlas" id="A0A498N3A5"/>
    </source>
</evidence>
<evidence type="ECO:0000256" key="9">
    <source>
        <dbReference type="ARBA" id="ARBA00023054"/>
    </source>
</evidence>
<dbReference type="PROSITE" id="PS50004">
    <property type="entry name" value="C2"/>
    <property type="match status" value="7"/>
</dbReference>
<dbReference type="Gene3D" id="2.60.40.150">
    <property type="entry name" value="C2 domain"/>
    <property type="match status" value="6"/>
</dbReference>
<dbReference type="Proteomes" id="UP000290572">
    <property type="component" value="Unassembled WGS sequence"/>
</dbReference>
<dbReference type="InterPro" id="IPR006614">
    <property type="entry name" value="Peroxin/Ferlin"/>
</dbReference>
<keyword evidence="4" id="KW-0812">Transmembrane</keyword>
<feature type="compositionally biased region" description="Gly residues" evidence="12">
    <location>
        <begin position="141"/>
        <end position="164"/>
    </location>
</feature>
<evidence type="ECO:0000313" key="15">
    <source>
        <dbReference type="EMBL" id="RXN28859.1"/>
    </source>
</evidence>
<dbReference type="PROSITE" id="PS51469">
    <property type="entry name" value="SUN"/>
    <property type="match status" value="1"/>
</dbReference>
<evidence type="ECO:0000256" key="1">
    <source>
        <dbReference type="ARBA" id="ARBA00004236"/>
    </source>
</evidence>
<feature type="compositionally biased region" description="Basic and acidic residues" evidence="12">
    <location>
        <begin position="2132"/>
        <end position="2146"/>
    </location>
</feature>
<dbReference type="Pfam" id="PF06398">
    <property type="entry name" value="Pex24p"/>
    <property type="match status" value="1"/>
</dbReference>
<dbReference type="Pfam" id="PF08165">
    <property type="entry name" value="FerA"/>
    <property type="match status" value="1"/>
</dbReference>
<keyword evidence="5" id="KW-0479">Metal-binding</keyword>
<feature type="domain" description="C2" evidence="13">
    <location>
        <begin position="1"/>
        <end position="101"/>
    </location>
</feature>
<keyword evidence="16" id="KW-1185">Reference proteome</keyword>
<feature type="domain" description="C2" evidence="13">
    <location>
        <begin position="1440"/>
        <end position="1588"/>
    </location>
</feature>
<dbReference type="InterPro" id="IPR037724">
    <property type="entry name" value="C2E_Ferlin"/>
</dbReference>
<keyword evidence="17" id="KW-1267">Proteomics identification</keyword>
<dbReference type="PANTHER" id="PTHR12546">
    <property type="entry name" value="FER-1-LIKE"/>
    <property type="match status" value="1"/>
</dbReference>
<evidence type="ECO:0000259" key="13">
    <source>
        <dbReference type="PROSITE" id="PS50004"/>
    </source>
</evidence>
<dbReference type="InterPro" id="IPR037720">
    <property type="entry name" value="C2B_Ferlin"/>
</dbReference>
<dbReference type="InterPro" id="IPR012968">
    <property type="entry name" value="FerIin_dom"/>
</dbReference>
<dbReference type="CDD" id="cd04037">
    <property type="entry name" value="C2E_Ferlin"/>
    <property type="match status" value="1"/>
</dbReference>
<comment type="caution">
    <text evidence="15">The sequence shown here is derived from an EMBL/GenBank/DDBJ whole genome shotgun (WGS) entry which is preliminary data.</text>
</comment>
<feature type="domain" description="C2" evidence="13">
    <location>
        <begin position="1271"/>
        <end position="1389"/>
    </location>
</feature>
<dbReference type="GO" id="GO:0005737">
    <property type="term" value="C:cytoplasm"/>
    <property type="evidence" value="ECO:0007669"/>
    <property type="project" value="UniProtKB-ARBA"/>
</dbReference>
<feature type="region of interest" description="Disordered" evidence="12">
    <location>
        <begin position="127"/>
        <end position="185"/>
    </location>
</feature>
<feature type="compositionally biased region" description="Basic residues" evidence="12">
    <location>
        <begin position="173"/>
        <end position="183"/>
    </location>
</feature>
<evidence type="ECO:0000256" key="8">
    <source>
        <dbReference type="ARBA" id="ARBA00022989"/>
    </source>
</evidence>
<dbReference type="CDD" id="cd04011">
    <property type="entry name" value="C2B_Ferlin"/>
    <property type="match status" value="1"/>
</dbReference>
<dbReference type="InterPro" id="IPR000008">
    <property type="entry name" value="C2_dom"/>
</dbReference>
<keyword evidence="7" id="KW-0106">Calcium</keyword>
<dbReference type="GO" id="GO:0098588">
    <property type="term" value="C:bounding membrane of organelle"/>
    <property type="evidence" value="ECO:0007669"/>
    <property type="project" value="UniProtKB-ARBA"/>
</dbReference>
<dbReference type="FunFam" id="2.60.120.260:FF:000009">
    <property type="entry name" value="SUN domain-containing protein 1 isoform X1"/>
    <property type="match status" value="1"/>
</dbReference>
<evidence type="ECO:0000256" key="10">
    <source>
        <dbReference type="ARBA" id="ARBA00023136"/>
    </source>
</evidence>
<evidence type="ECO:0000256" key="12">
    <source>
        <dbReference type="SAM" id="MobiDB-lite"/>
    </source>
</evidence>
<dbReference type="SMART" id="SM00694">
    <property type="entry name" value="DysFC"/>
    <property type="match status" value="1"/>
</dbReference>
<dbReference type="FunFam" id="2.60.40.150:FF:000009">
    <property type="entry name" value="dysferlin isoform X2"/>
    <property type="match status" value="1"/>
</dbReference>
<dbReference type="CDD" id="cd04017">
    <property type="entry name" value="C2D_Ferlin"/>
    <property type="match status" value="1"/>
</dbReference>
<dbReference type="InterPro" id="IPR037725">
    <property type="entry name" value="C2F_Ferlin"/>
</dbReference>
<sequence length="2489" mass="278798">MLRVAVESAAGLPKKKLGNPDPIASVVFKDEKKKTKSVSSEVNPVWNETLEFDLKGVPLDSSSYIDVIVKDYETIGKDKLIGSANVSLKDLASSQVKSLPVKNLALVDENGKNIGATITMTIGYEPPAGAVTNPQDQQDGSMGGNTAGGEEGDATDGGGQGGVTSPGEPGQKLRSRTRIRHTLPNKPQDFQVRVRVIEGRQLPGNNIRPVVKVHVCGETHRTRIRKGNNPYFDEIFFFNVNMLPSELFDEVVSFRVYNSNSFRADCLMGEFKLDIGYIYDEAAHCIMKKWILLNDPDDSSSGAKGYLKVSMFVLGAGDEPPVEKKEQDNDKDDVESNLLLPAGVALRWVMLQLKVFRAEDVPQMDDSITQSLKEAFGGHENKKNLVDPFVEAWFAGKKLCTQIIEKNANPEWNQQLNLQVKFPSMCERIKLTVFDWDRLSRNDAIGTTYLDLTKIASSGGEVEEDHLGGNNYYYLPWGNTKPVISLTSFWEDISHRLDSLNILLYISNHLQTNLSALKSAVQSKATDERLVEIWLKLINQLMEDISSFKIPDLEGKPNLTTLDIQMKSLRDSALVNIMKGAKHLFEEATDVNKCLSVIEGWLDKLKQLAEEPQNCMPDVVIWMLRGEKRVAYARIPAHQVLYSSYSEQACGQYCGKTQTVFMKYPMDSKKGLKIPVQLRVSMWLGLATEEMKFNKYAEGIFNVFAELYENQAQVLGKWGTTGLLNRSKFSDVTGKVKLKQEYFLPPVGWEWEGDWRVDPERTTEKKFRALQRFNAHLAGSGRITGLLMATELLMKKKKDTGDAEGWEYSSLIGWKFHRQQRSSDTFRRRRWRRKMTPADRVGASAIFKLEGALGVDTESKGDDKGTKEASVKQFGANTPTVSCTFDQSNAYHLRVYVYQARNLTALDKDSFSDPYVHVSFLHHSQTTETIQSTLNPTWDQTLIFENVELYGDPQAIAQNPPIVVMEIFDSDQVGKDEMLGRSTCVPMVKLTSGMDGSPKLLWEPVTHKNALAGEILVAAELILKAKGNSTELPLVPPKRGEKLYMVPQGVRPVVQLTAIEVLAWGLRNMKTYQLAPVASPSLVVECGGERVQTAVIKNMKKCPNFPGNVLLLKVLLPKEEIYTPPVVLKVIDHRPFGRKPVVGQCISSLEDFRCDPYVTVSEVAMTSKVALMAASPRDLHVNIDDGRQQLLEAQYLYGISAALDKMATASHIQVYEHELESVKEFIGLTDFCDTFKLQRGKNDGDDDDPAVVGEFKGSFKVYPLPDDPGVTPPPRQFRELPDSVSQECVIRIYVVQAIDLQPKDNNGKCDPYIKISLGRKSIDDRDNYVPYTLNPVFGRMFELTCFLPQEKDLKIAVYDFDLLSRDEKVGETVIDLENQANKEIHEHLGPPSERIALHVLRTQGLVPEHVETRTLYSSFQPTLPQGKLQMWVDIFPKSLGPPGPPFDIAPRKAKKYFLRVIVWNTTDVVLDETSITGENMSDVYVKGWMPGMEEDKQKTDVHYRSLDGDGNFNWRFVFGFEYLPAEQLCLVSKKEHFWSLDKSEFRIPPKLIVQIWDNDKFSLDDYLGAIELDLHHLINPSKTPEKCSLRMIPDGITPPNTDQFKSLFDQNSSYSSSAEDFERELRIGPVFESPRMSRRSLRLHTSMSHYGDDSLLDSSLHHSTSFSRDKTLKSRRAHHSISGTTQIVHTPRSASTSVLQAHNSTLNSCAPSDASLLSSFLDESSIQERTLVDSFWEQTIIAHHSTVEAKTQTSTAQNGFICKDCSISSPSKNNSSLHNATGHQESFIETTNTASFPNTTLYCRDKNRQNKPGLLISVLHWCVRVCKGIAQFTASVLGKTLQSVQQRRATNGCANGGVIQKITGIPAFRRLEIEVAIMDITVRKPDVSSKHDYTAHKQMCLSTMSTTLVTCKFLLLESLCRAGIGRMENTGNEKYYSSMSVKEVVLQKERPKISAVLSLCYWGPSGLLAMLPSANVMEQRDASSVSPLTTSMGDSEDGQTPTDTNTQKPSVLSLSSVEVERLMRLEDSLSQLWDRVAGSLLRQEEQHTEVLSLYNTLRSELLTERNTDRESLGKWIGDLLEERFSLLKGEVQKEAKYTQQRQEKHAEESQSENTRLAEAEALLQTLARKTEELQRKQEPAFRKTTEAEAPTPDPHSEDTESSSSEVLLAEVRRLEETLEQIRDDVQGLMGCRDKCEQLDALSVSVSEQVEKEIRTLFYGSDRAAELELPESLLQWLSDHFVSTTELQASLSALESSILGNLSLQVEEGQSPSKETITQTVRQATGEAGLSEEHVQLIVNNAMKLYSEDRTGLVDYALESGGGSIISTRCSESFDTKTALLSLFGLPLWYFSQSPRVVIQPDVHPGNCWAFKGSQGYLVVGLSMKIVPTAFSVDHVPKSLSPTGNISSAPREFNVYGLDDEQQEEGQLLGQFVYDEDGDALQTFSVSEEVPRGFQIIEMRVLSNWGHPEYTCVYRFRVHGKLVEESLESS</sequence>
<dbReference type="SMART" id="SM01202">
    <property type="entry name" value="FerI"/>
    <property type="match status" value="1"/>
</dbReference>
<dbReference type="InterPro" id="IPR012919">
    <property type="entry name" value="SUN_dom"/>
</dbReference>
<comment type="similarity">
    <text evidence="2">Belongs to the ferlin family.</text>
</comment>
<evidence type="ECO:0000256" key="4">
    <source>
        <dbReference type="ARBA" id="ARBA00022692"/>
    </source>
</evidence>
<dbReference type="InterPro" id="IPR012560">
    <property type="entry name" value="Ferlin_A-domain"/>
</dbReference>
<dbReference type="STRING" id="84645.A0A498N3A5"/>
<feature type="domain" description="C2" evidence="13">
    <location>
        <begin position="330"/>
        <end position="466"/>
    </location>
</feature>
<organism evidence="15 16">
    <name type="scientific">Labeo rohita</name>
    <name type="common">Indian major carp</name>
    <name type="synonym">Cyprinus rohita</name>
    <dbReference type="NCBI Taxonomy" id="84645"/>
    <lineage>
        <taxon>Eukaryota</taxon>
        <taxon>Metazoa</taxon>
        <taxon>Chordata</taxon>
        <taxon>Craniata</taxon>
        <taxon>Vertebrata</taxon>
        <taxon>Euteleostomi</taxon>
        <taxon>Actinopterygii</taxon>
        <taxon>Neopterygii</taxon>
        <taxon>Teleostei</taxon>
        <taxon>Ostariophysi</taxon>
        <taxon>Cypriniformes</taxon>
        <taxon>Cyprinidae</taxon>
        <taxon>Labeoninae</taxon>
        <taxon>Labeonini</taxon>
        <taxon>Labeo</taxon>
    </lineage>
</organism>
<evidence type="ECO:0000313" key="16">
    <source>
        <dbReference type="Proteomes" id="UP000290572"/>
    </source>
</evidence>
<evidence type="ECO:0000256" key="2">
    <source>
        <dbReference type="ARBA" id="ARBA00007561"/>
    </source>
</evidence>
<feature type="compositionally biased region" description="Polar residues" evidence="12">
    <location>
        <begin position="1982"/>
        <end position="2009"/>
    </location>
</feature>
<keyword evidence="6" id="KW-0677">Repeat</keyword>
<dbReference type="EMBL" id="QBIY01011826">
    <property type="protein sequence ID" value="RXN28859.1"/>
    <property type="molecule type" value="Genomic_DNA"/>
</dbReference>
<keyword evidence="3" id="KW-1003">Cell membrane</keyword>
<dbReference type="InterPro" id="IPR035892">
    <property type="entry name" value="C2_domain_sf"/>
</dbReference>
<feature type="region of interest" description="Disordered" evidence="12">
    <location>
        <begin position="1981"/>
        <end position="2010"/>
    </location>
</feature>
<dbReference type="Pfam" id="PF07738">
    <property type="entry name" value="Sad1_UNC"/>
    <property type="match status" value="1"/>
</dbReference>
<evidence type="ECO:0000259" key="14">
    <source>
        <dbReference type="PROSITE" id="PS51469"/>
    </source>
</evidence>
<dbReference type="Pfam" id="PF00168">
    <property type="entry name" value="C2"/>
    <property type="match status" value="6"/>
</dbReference>
<accession>A0A498N3A5</accession>
<dbReference type="SMART" id="SM00239">
    <property type="entry name" value="C2"/>
    <property type="match status" value="6"/>
</dbReference>
<dbReference type="SMART" id="SM01201">
    <property type="entry name" value="FerB"/>
    <property type="match status" value="1"/>
</dbReference>
<dbReference type="InterPro" id="IPR010482">
    <property type="entry name" value="TECPR1-like_DysF"/>
</dbReference>
<dbReference type="GO" id="GO:0005886">
    <property type="term" value="C:plasma membrane"/>
    <property type="evidence" value="ECO:0007669"/>
    <property type="project" value="UniProtKB-SubCell"/>
</dbReference>
<gene>
    <name evidence="15" type="ORF">ROHU_005239</name>
</gene>
<dbReference type="CDD" id="cd08374">
    <property type="entry name" value="C2F_Ferlin"/>
    <property type="match status" value="1"/>
</dbReference>
<feature type="domain" description="C2" evidence="13">
    <location>
        <begin position="165"/>
        <end position="291"/>
    </location>
</feature>
<dbReference type="SMART" id="SM00693">
    <property type="entry name" value="DysFN"/>
    <property type="match status" value="1"/>
</dbReference>
<evidence type="ECO:0000256" key="6">
    <source>
        <dbReference type="ARBA" id="ARBA00022737"/>
    </source>
</evidence>
<dbReference type="InterPro" id="IPR037721">
    <property type="entry name" value="Ferlin"/>
</dbReference>
<dbReference type="SUPFAM" id="SSF49562">
    <property type="entry name" value="C2 domain (Calcium/lipid-binding domain, CaLB)"/>
    <property type="match status" value="7"/>
</dbReference>
<proteinExistence type="evidence at protein level"/>
<evidence type="ECO:0000256" key="5">
    <source>
        <dbReference type="ARBA" id="ARBA00022723"/>
    </source>
</evidence>
<keyword evidence="8" id="KW-1133">Transmembrane helix</keyword>
<evidence type="ECO:0000256" key="7">
    <source>
        <dbReference type="ARBA" id="ARBA00022837"/>
    </source>
</evidence>
<evidence type="ECO:0000256" key="3">
    <source>
        <dbReference type="ARBA" id="ARBA00022475"/>
    </source>
</evidence>
<feature type="region of interest" description="Disordered" evidence="12">
    <location>
        <begin position="2132"/>
        <end position="2165"/>
    </location>
</feature>
<feature type="domain" description="C2" evidence="13">
    <location>
        <begin position="1039"/>
        <end position="1162"/>
    </location>
</feature>
<dbReference type="Pfam" id="PF08151">
    <property type="entry name" value="FerI"/>
    <property type="match status" value="1"/>
</dbReference>
<dbReference type="Gene3D" id="2.60.120.260">
    <property type="entry name" value="Galactose-binding domain-like"/>
    <property type="match status" value="1"/>
</dbReference>
<dbReference type="FunFam" id="2.60.40.150:FF:000026">
    <property type="entry name" value="dysferlin isoform X2"/>
    <property type="match status" value="1"/>
</dbReference>
<dbReference type="GO" id="GO:0061025">
    <property type="term" value="P:membrane fusion"/>
    <property type="evidence" value="ECO:0007669"/>
    <property type="project" value="TreeGrafter"/>
</dbReference>
<dbReference type="SMART" id="SM01200">
    <property type="entry name" value="FerA"/>
    <property type="match status" value="1"/>
</dbReference>
<dbReference type="Pfam" id="PF08150">
    <property type="entry name" value="FerB"/>
    <property type="match status" value="1"/>
</dbReference>
<feature type="domain" description="C2" evidence="13">
    <location>
        <begin position="875"/>
        <end position="1001"/>
    </location>
</feature>
<keyword evidence="9" id="KW-0175">Coiled coil</keyword>
<dbReference type="InterPro" id="IPR037723">
    <property type="entry name" value="C2D_Ferlin"/>
</dbReference>
<dbReference type="InterPro" id="IPR012561">
    <property type="entry name" value="Ferlin_B-domain"/>
</dbReference>